<keyword evidence="1" id="KW-0808">Transferase</keyword>
<dbReference type="STRING" id="941907.SAMN06295910_1615"/>
<dbReference type="EMBL" id="LT840185">
    <property type="protein sequence ID" value="SMF68341.1"/>
    <property type="molecule type" value="Genomic_DNA"/>
</dbReference>
<dbReference type="RefSeq" id="WP_172840847.1">
    <property type="nucleotide sequence ID" value="NZ_LT840185.1"/>
</dbReference>
<dbReference type="SUPFAM" id="SSF55729">
    <property type="entry name" value="Acyl-CoA N-acyltransferases (Nat)"/>
    <property type="match status" value="1"/>
</dbReference>
<dbReference type="GO" id="GO:0016747">
    <property type="term" value="F:acyltransferase activity, transferring groups other than amino-acyl groups"/>
    <property type="evidence" value="ECO:0007669"/>
    <property type="project" value="InterPro"/>
</dbReference>
<dbReference type="Gene3D" id="3.40.630.30">
    <property type="match status" value="1"/>
</dbReference>
<evidence type="ECO:0000256" key="2">
    <source>
        <dbReference type="ARBA" id="ARBA00023315"/>
    </source>
</evidence>
<keyword evidence="5" id="KW-1185">Reference proteome</keyword>
<protein>
    <submittedName>
        <fullName evidence="4">PhnO protein</fullName>
    </submittedName>
</protein>
<sequence length="147" mass="15531">MSGEGAALAIRAATRADAPAIAALIDGLGYAADAEVVTARMLAVREARQHVLVAADGAVIGVLTTSVMHVLHRPKPVGRISMLVVSPERRGSGIGAALVAEAERLLAAEGCGLVEVTSNRRRVEAHRFYERLGYEHTSHRFGKTLTP</sequence>
<evidence type="ECO:0000259" key="3">
    <source>
        <dbReference type="PROSITE" id="PS51186"/>
    </source>
</evidence>
<keyword evidence="2" id="KW-0012">Acyltransferase</keyword>
<dbReference type="PANTHER" id="PTHR43877">
    <property type="entry name" value="AMINOALKYLPHOSPHONATE N-ACETYLTRANSFERASE-RELATED-RELATED"/>
    <property type="match status" value="1"/>
</dbReference>
<dbReference type="PANTHER" id="PTHR43877:SF2">
    <property type="entry name" value="AMINOALKYLPHOSPHONATE N-ACETYLTRANSFERASE-RELATED"/>
    <property type="match status" value="1"/>
</dbReference>
<accession>A0A1X7GDX8</accession>
<reference evidence="5" key="1">
    <citation type="submission" date="2017-04" db="EMBL/GenBank/DDBJ databases">
        <authorList>
            <person name="Varghese N."/>
            <person name="Submissions S."/>
        </authorList>
    </citation>
    <scope>NUCLEOTIDE SEQUENCE [LARGE SCALE GENOMIC DNA]</scope>
    <source>
        <strain evidence="5">Dd16</strain>
    </source>
</reference>
<dbReference type="PROSITE" id="PS51186">
    <property type="entry name" value="GNAT"/>
    <property type="match status" value="1"/>
</dbReference>
<dbReference type="InterPro" id="IPR016181">
    <property type="entry name" value="Acyl_CoA_acyltransferase"/>
</dbReference>
<dbReference type="InterPro" id="IPR000182">
    <property type="entry name" value="GNAT_dom"/>
</dbReference>
<dbReference type="AlphaFoldDB" id="A0A1X7GDX8"/>
<organism evidence="4 5">
    <name type="scientific">Allosphingosinicella indica</name>
    <dbReference type="NCBI Taxonomy" id="941907"/>
    <lineage>
        <taxon>Bacteria</taxon>
        <taxon>Pseudomonadati</taxon>
        <taxon>Pseudomonadota</taxon>
        <taxon>Alphaproteobacteria</taxon>
        <taxon>Sphingomonadales</taxon>
        <taxon>Sphingomonadaceae</taxon>
        <taxon>Allosphingosinicella</taxon>
    </lineage>
</organism>
<proteinExistence type="predicted"/>
<name>A0A1X7GDX8_9SPHN</name>
<dbReference type="InterPro" id="IPR050832">
    <property type="entry name" value="Bact_Acetyltransf"/>
</dbReference>
<gene>
    <name evidence="4" type="ORF">SAMN06295910_1615</name>
</gene>
<dbReference type="Pfam" id="PF00583">
    <property type="entry name" value="Acetyltransf_1"/>
    <property type="match status" value="1"/>
</dbReference>
<dbReference type="Proteomes" id="UP000192934">
    <property type="component" value="Chromosome I"/>
</dbReference>
<dbReference type="CDD" id="cd04301">
    <property type="entry name" value="NAT_SF"/>
    <property type="match status" value="1"/>
</dbReference>
<evidence type="ECO:0000313" key="4">
    <source>
        <dbReference type="EMBL" id="SMF68341.1"/>
    </source>
</evidence>
<feature type="domain" description="N-acetyltransferase" evidence="3">
    <location>
        <begin position="8"/>
        <end position="147"/>
    </location>
</feature>
<evidence type="ECO:0000313" key="5">
    <source>
        <dbReference type="Proteomes" id="UP000192934"/>
    </source>
</evidence>
<evidence type="ECO:0000256" key="1">
    <source>
        <dbReference type="ARBA" id="ARBA00022679"/>
    </source>
</evidence>